<feature type="region of interest" description="Disordered" evidence="1">
    <location>
        <begin position="246"/>
        <end position="271"/>
    </location>
</feature>
<dbReference type="EMBL" id="VFOP01000001">
    <property type="protein sequence ID" value="TQL50502.1"/>
    <property type="molecule type" value="Genomic_DNA"/>
</dbReference>
<feature type="compositionally biased region" description="Low complexity" evidence="1">
    <location>
        <begin position="17"/>
        <end position="27"/>
    </location>
</feature>
<reference evidence="2 3" key="1">
    <citation type="submission" date="2019-06" db="EMBL/GenBank/DDBJ databases">
        <title>Sequencing the genomes of 1000 actinobacteria strains.</title>
        <authorList>
            <person name="Klenk H.-P."/>
        </authorList>
    </citation>
    <scope>NUCLEOTIDE SEQUENCE [LARGE SCALE GENOMIC DNA]</scope>
    <source>
        <strain evidence="2 3">DSM 12335</strain>
    </source>
</reference>
<dbReference type="InterPro" id="IPR003615">
    <property type="entry name" value="HNH_nuc"/>
</dbReference>
<dbReference type="AlphaFoldDB" id="A0A542YQX2"/>
<feature type="region of interest" description="Disordered" evidence="1">
    <location>
        <begin position="1"/>
        <end position="34"/>
    </location>
</feature>
<dbReference type="RefSeq" id="WP_194288304.1">
    <property type="nucleotide sequence ID" value="NZ_BAAAIK010000002.1"/>
</dbReference>
<evidence type="ECO:0000256" key="1">
    <source>
        <dbReference type="SAM" id="MobiDB-lite"/>
    </source>
</evidence>
<sequence length="692" mass="74512">MESHVIYRGPEANQSPTAATEATATETANEHEADSAADEQLVEATAVVVEGLTAAGVTGEVTNALQSLLLHVLGQGPFRTDDGRAHSDTVEAVQCLHGWLDGVAAGATRQLHRAMAERFRPTVPHEELTKAEQQRWHRDVRKATQTELETTTGKGARATGQLIDLATAPPLLQGAIAEVLADGGADSYRAWRVLDATELLPDADRAEIARTVLARRPGGTRRSLQSFNKALQRAVQKQISAVPQLARKRDQRALDKRDSTSRVQDDGTGQVRTTGAVERVVAAHTRIDGIARAAKRCGDDPRTLAQLRSDVALDLLQFGTIPPTVEEDADVTDDAHTTDDVGQPPEHVTGAEARPSVRYRDLGELPPAHVDIVVSLETLLGLSNGIGDLPGLSSISAARARQAALTAGSVWRRLVADPLDGHLIEKSSHAYRPTAAVREHTRARDGVCRFPGCQRPAMRTQSDHVMPWTPDGQEPLTGTWNIESLCEFHHDAKTRALWVALMSPDGEVRWTSPTGREYTTRPQNWAHATAASTDASDAGYRWFRDQLARLIRGEDNDLELEDLDIAIEHASFDHLGSARAGGARPGGAGPDGARPDADQSTPPGARVEEGASILEEELALVLDDWWVNTKAALENLELWHRTEGGANRRGMAPGEAVPPISTVPLAHEMEVQLSRGDTQAAPTARPGPGGSD</sequence>
<accession>A0A542YQX2</accession>
<evidence type="ECO:0000313" key="3">
    <source>
        <dbReference type="Proteomes" id="UP000319516"/>
    </source>
</evidence>
<comment type="caution">
    <text evidence="2">The sequence shown here is derived from an EMBL/GenBank/DDBJ whole genome shotgun (WGS) entry which is preliminary data.</text>
</comment>
<evidence type="ECO:0008006" key="4">
    <source>
        <dbReference type="Google" id="ProtNLM"/>
    </source>
</evidence>
<feature type="region of interest" description="Disordered" evidence="1">
    <location>
        <begin position="576"/>
        <end position="607"/>
    </location>
</feature>
<feature type="compositionally biased region" description="Basic and acidic residues" evidence="1">
    <location>
        <begin position="247"/>
        <end position="265"/>
    </location>
</feature>
<dbReference type="Proteomes" id="UP000319516">
    <property type="component" value="Unassembled WGS sequence"/>
</dbReference>
<dbReference type="CDD" id="cd00085">
    <property type="entry name" value="HNHc"/>
    <property type="match status" value="1"/>
</dbReference>
<protein>
    <recommendedName>
        <fullName evidence="4">HNH endonuclease</fullName>
    </recommendedName>
</protein>
<proteinExistence type="predicted"/>
<keyword evidence="3" id="KW-1185">Reference proteome</keyword>
<organism evidence="2 3">
    <name type="scientific">Ornithinicoccus hortensis</name>
    <dbReference type="NCBI Taxonomy" id="82346"/>
    <lineage>
        <taxon>Bacteria</taxon>
        <taxon>Bacillati</taxon>
        <taxon>Actinomycetota</taxon>
        <taxon>Actinomycetes</taxon>
        <taxon>Micrococcales</taxon>
        <taxon>Intrasporangiaceae</taxon>
        <taxon>Ornithinicoccus</taxon>
    </lineage>
</organism>
<name>A0A542YQX2_9MICO</name>
<feature type="region of interest" description="Disordered" evidence="1">
    <location>
        <begin position="670"/>
        <end position="692"/>
    </location>
</feature>
<feature type="region of interest" description="Disordered" evidence="1">
    <location>
        <begin position="330"/>
        <end position="349"/>
    </location>
</feature>
<gene>
    <name evidence="2" type="ORF">FB467_1613</name>
</gene>
<evidence type="ECO:0000313" key="2">
    <source>
        <dbReference type="EMBL" id="TQL50502.1"/>
    </source>
</evidence>